<dbReference type="PANTHER" id="PTHR42715:SF5">
    <property type="entry name" value="BETA-GLUCOSIDASE M-RELATED"/>
    <property type="match status" value="1"/>
</dbReference>
<dbReference type="EC" id="3.2.1.21" evidence="5 14"/>
<evidence type="ECO:0000256" key="1">
    <source>
        <dbReference type="ARBA" id="ARBA00000448"/>
    </source>
</evidence>
<dbReference type="InterPro" id="IPR026891">
    <property type="entry name" value="Fn3-like"/>
</dbReference>
<dbReference type="InterPro" id="IPR036881">
    <property type="entry name" value="Glyco_hydro_3_C_sf"/>
</dbReference>
<feature type="signal peptide" evidence="15">
    <location>
        <begin position="1"/>
        <end position="22"/>
    </location>
</feature>
<evidence type="ECO:0000256" key="14">
    <source>
        <dbReference type="RuleBase" id="RU361161"/>
    </source>
</evidence>
<evidence type="ECO:0000256" key="11">
    <source>
        <dbReference type="ARBA" id="ARBA00023277"/>
    </source>
</evidence>
<keyword evidence="13 14" id="KW-0624">Polysaccharide degradation</keyword>
<dbReference type="UniPathway" id="UPA00696"/>
<keyword evidence="7 15" id="KW-0732">Signal</keyword>
<evidence type="ECO:0000256" key="9">
    <source>
        <dbReference type="ARBA" id="ARBA00023001"/>
    </source>
</evidence>
<comment type="pathway">
    <text evidence="3 14">Glycan metabolism; cellulose degradation.</text>
</comment>
<dbReference type="InterPro" id="IPR001764">
    <property type="entry name" value="Glyco_hydro_3_N"/>
</dbReference>
<comment type="catalytic activity">
    <reaction evidence="1 14">
        <text>Hydrolysis of terminal, non-reducing beta-D-glucosyl residues with release of beta-D-glucose.</text>
        <dbReference type="EC" id="3.2.1.21"/>
    </reaction>
</comment>
<sequence>MVSTRWLLATLACRLLTTTAQSEETQRLADVLFAIGLVPDEALATAAAGLLVSGANATSEGLQQALSAPGIDEHKRTQAELFYSYGGSPPVYPSPKGSGAGDWAEAYGKAQALVAQMTNEEKNNVTTPVLSTRGCSGFTGTVERLGFPGICLNDGPAGVKGPVAENDTRANGFPAQLSVGATWNRGLAYWRGQQMGKEFKAKGVDVALAPVLGPLGRIATGGRNWEGFSNDPFLTGALIEPTIKGLQESVVACAKHFIGNEQETQRNPFLVGYLDDGNYTLNASVSANIDDSTMHELYLWPWYDAVRAGVGSVMCSYQRINNSYACQNSAALNGLLKGELGFQGFVVSDWFAQHAGIATAETMEMAMPDPRYWGNGTLSTAVSNGSLKADRLDDMATRILASWYRYSTTELVGLENHYDQDVRQPESAAAAFQVAVEGHVLVKNVNNALPLSKPTVLSVFGWDAVAGSTADPTQSLGGVGLANSQIFTTGQNFSALTYLQLVAATAPIGTTIPDVALNGTLIAGGGSGSCLPATVSGPYEALLRQALSDGTKVYNDTRVTDSPVVEDGSGVCLVFINAQAAEAADRTTLADEFSDNYVDAVASQCANTVVIIHNAGIRLVDRFFDHENITAILYGHTPGPASGDALVELLYGRQSPSGRLPYTVAHDEADYGSLLRPDLPTEQDPQYAQSNFTEGVFIDYRRFMKEGISPRFEFGYGLTYTNFSYSNFSVSKVPNARFDLAPPGSKSSALAPEGGLASLYDVLATACVTVTNTGEVAAAEVAQLYVNIPGSGVERALRGFEKKLLQPGESAEYTFDLKRRDLSLWSMEKQDWMLQDGQYEIVMGKSVLDVQGTAVFSV</sequence>
<evidence type="ECO:0000256" key="2">
    <source>
        <dbReference type="ARBA" id="ARBA00004613"/>
    </source>
</evidence>
<evidence type="ECO:0000256" key="12">
    <source>
        <dbReference type="ARBA" id="ARBA00023295"/>
    </source>
</evidence>
<evidence type="ECO:0000256" key="7">
    <source>
        <dbReference type="ARBA" id="ARBA00022729"/>
    </source>
</evidence>
<dbReference type="InterPro" id="IPR017853">
    <property type="entry name" value="GH"/>
</dbReference>
<evidence type="ECO:0000259" key="16">
    <source>
        <dbReference type="SMART" id="SM01217"/>
    </source>
</evidence>
<dbReference type="FunFam" id="3.20.20.300:FF:000002">
    <property type="entry name" value="Probable beta-glucosidase"/>
    <property type="match status" value="1"/>
</dbReference>
<evidence type="ECO:0000256" key="10">
    <source>
        <dbReference type="ARBA" id="ARBA00023180"/>
    </source>
</evidence>
<keyword evidence="11 14" id="KW-0119">Carbohydrate metabolism</keyword>
<protein>
    <recommendedName>
        <fullName evidence="5 14">beta-glucosidase</fullName>
        <ecNumber evidence="5 14">3.2.1.21</ecNumber>
    </recommendedName>
</protein>
<evidence type="ECO:0000313" key="18">
    <source>
        <dbReference type="Proteomes" id="UP000215453"/>
    </source>
</evidence>
<feature type="domain" description="Fibronectin type III-like" evidence="16">
    <location>
        <begin position="780"/>
        <end position="847"/>
    </location>
</feature>
<dbReference type="Pfam" id="PF01915">
    <property type="entry name" value="Glyco_hydro_3_C"/>
    <property type="match status" value="1"/>
</dbReference>
<evidence type="ECO:0000256" key="4">
    <source>
        <dbReference type="ARBA" id="ARBA00005336"/>
    </source>
</evidence>
<dbReference type="InterPro" id="IPR036962">
    <property type="entry name" value="Glyco_hydro_3_N_sf"/>
</dbReference>
<reference evidence="17 18" key="1">
    <citation type="submission" date="2016-10" db="EMBL/GenBank/DDBJ databases">
        <authorList>
            <person name="Varghese N."/>
        </authorList>
    </citation>
    <scope>NUCLEOTIDE SEQUENCE [LARGE SCALE GENOMIC DNA]</scope>
</reference>
<dbReference type="GO" id="GO:0008422">
    <property type="term" value="F:beta-glucosidase activity"/>
    <property type="evidence" value="ECO:0007669"/>
    <property type="project" value="UniProtKB-EC"/>
</dbReference>
<proteinExistence type="inferred from homology"/>
<dbReference type="Pfam" id="PF14310">
    <property type="entry name" value="Fn3-like"/>
    <property type="match status" value="1"/>
</dbReference>
<accession>A0A1Y6L7D7</accession>
<dbReference type="SUPFAM" id="SSF52279">
    <property type="entry name" value="Beta-D-glucan exohydrolase, C-terminal domain"/>
    <property type="match status" value="1"/>
</dbReference>
<evidence type="ECO:0000256" key="13">
    <source>
        <dbReference type="ARBA" id="ARBA00023326"/>
    </source>
</evidence>
<dbReference type="Proteomes" id="UP000215453">
    <property type="component" value="Chromosome 1"/>
</dbReference>
<dbReference type="InterPro" id="IPR002772">
    <property type="entry name" value="Glyco_hydro_3_C"/>
</dbReference>
<keyword evidence="8 14" id="KW-0378">Hydrolase</keyword>
<dbReference type="GO" id="GO:0005576">
    <property type="term" value="C:extracellular region"/>
    <property type="evidence" value="ECO:0007669"/>
    <property type="project" value="UniProtKB-SubCell"/>
</dbReference>
<keyword evidence="9" id="KW-0136">Cellulose degradation</keyword>
<dbReference type="Gene3D" id="3.40.50.1700">
    <property type="entry name" value="Glycoside hydrolase family 3 C-terminal domain"/>
    <property type="match status" value="1"/>
</dbReference>
<dbReference type="Gene3D" id="2.60.40.10">
    <property type="entry name" value="Immunoglobulins"/>
    <property type="match status" value="1"/>
</dbReference>
<dbReference type="SMART" id="SM01217">
    <property type="entry name" value="Fn3_like"/>
    <property type="match status" value="1"/>
</dbReference>
<dbReference type="SUPFAM" id="SSF51445">
    <property type="entry name" value="(Trans)glycosidases"/>
    <property type="match status" value="1"/>
</dbReference>
<evidence type="ECO:0000256" key="5">
    <source>
        <dbReference type="ARBA" id="ARBA00012744"/>
    </source>
</evidence>
<dbReference type="PRINTS" id="PR00133">
    <property type="entry name" value="GLHYDRLASE3"/>
</dbReference>
<dbReference type="InterPro" id="IPR019800">
    <property type="entry name" value="Glyco_hydro_3_AS"/>
</dbReference>
<dbReference type="EMBL" id="LT882676">
    <property type="protein sequence ID" value="SMY20407.1"/>
    <property type="molecule type" value="Genomic_DNA"/>
</dbReference>
<comment type="subcellular location">
    <subcellularLocation>
        <location evidence="2">Secreted</location>
    </subcellularLocation>
</comment>
<dbReference type="Pfam" id="PF00933">
    <property type="entry name" value="Glyco_hydro_3"/>
    <property type="match status" value="1"/>
</dbReference>
<evidence type="ECO:0000256" key="8">
    <source>
        <dbReference type="ARBA" id="ARBA00022801"/>
    </source>
</evidence>
<evidence type="ECO:0000256" key="6">
    <source>
        <dbReference type="ARBA" id="ARBA00022525"/>
    </source>
</evidence>
<gene>
    <name evidence="17" type="ORF">ZT1A5_G1842</name>
</gene>
<dbReference type="PANTHER" id="PTHR42715">
    <property type="entry name" value="BETA-GLUCOSIDASE"/>
    <property type="match status" value="1"/>
</dbReference>
<name>A0A1Y6L7D7_ZYMTR</name>
<dbReference type="Gene3D" id="3.20.20.300">
    <property type="entry name" value="Glycoside hydrolase, family 3, N-terminal domain"/>
    <property type="match status" value="1"/>
</dbReference>
<comment type="similarity">
    <text evidence="4 14">Belongs to the glycosyl hydrolase 3 family.</text>
</comment>
<evidence type="ECO:0000256" key="3">
    <source>
        <dbReference type="ARBA" id="ARBA00004987"/>
    </source>
</evidence>
<evidence type="ECO:0000256" key="15">
    <source>
        <dbReference type="SAM" id="SignalP"/>
    </source>
</evidence>
<dbReference type="GO" id="GO:0030245">
    <property type="term" value="P:cellulose catabolic process"/>
    <property type="evidence" value="ECO:0007669"/>
    <property type="project" value="UniProtKB-UniPathway"/>
</dbReference>
<dbReference type="InterPro" id="IPR013783">
    <property type="entry name" value="Ig-like_fold"/>
</dbReference>
<dbReference type="PROSITE" id="PS00775">
    <property type="entry name" value="GLYCOSYL_HYDROL_F3"/>
    <property type="match status" value="1"/>
</dbReference>
<evidence type="ECO:0000313" key="17">
    <source>
        <dbReference type="EMBL" id="SMY20407.1"/>
    </source>
</evidence>
<feature type="chain" id="PRO_5013074245" description="beta-glucosidase" evidence="15">
    <location>
        <begin position="23"/>
        <end position="858"/>
    </location>
</feature>
<keyword evidence="10" id="KW-0325">Glycoprotein</keyword>
<organism evidence="17 18">
    <name type="scientific">Zymoseptoria tritici ST99CH_1A5</name>
    <dbReference type="NCBI Taxonomy" id="1276529"/>
    <lineage>
        <taxon>Eukaryota</taxon>
        <taxon>Fungi</taxon>
        <taxon>Dikarya</taxon>
        <taxon>Ascomycota</taxon>
        <taxon>Pezizomycotina</taxon>
        <taxon>Dothideomycetes</taxon>
        <taxon>Dothideomycetidae</taxon>
        <taxon>Mycosphaerellales</taxon>
        <taxon>Mycosphaerellaceae</taxon>
        <taxon>Zymoseptoria</taxon>
    </lineage>
</organism>
<dbReference type="AlphaFoldDB" id="A0A1Y6L7D7"/>
<dbReference type="InterPro" id="IPR050288">
    <property type="entry name" value="Cellulose_deg_GH3"/>
</dbReference>
<keyword evidence="12 14" id="KW-0326">Glycosidase</keyword>
<keyword evidence="6" id="KW-0964">Secreted</keyword>